<dbReference type="PANTHER" id="PTHR23030">
    <property type="entry name" value="PCD6 INTERACTING PROTEIN-RELATED"/>
    <property type="match status" value="1"/>
</dbReference>
<dbReference type="EMBL" id="KB206175">
    <property type="protein sequence ID" value="ELP94740.1"/>
    <property type="molecule type" value="Genomic_DNA"/>
</dbReference>
<feature type="coiled-coil region" evidence="5">
    <location>
        <begin position="598"/>
        <end position="642"/>
    </location>
</feature>
<dbReference type="Pfam" id="PF13949">
    <property type="entry name" value="ALIX_LYPXL_bnd"/>
    <property type="match status" value="1"/>
</dbReference>
<dbReference type="PANTHER" id="PTHR23030:SF30">
    <property type="entry name" value="TYROSINE-PROTEIN PHOSPHATASE NON-RECEPTOR TYPE 23"/>
    <property type="match status" value="1"/>
</dbReference>
<dbReference type="Gene3D" id="1.25.40.280">
    <property type="entry name" value="alix/aip1 like domains"/>
    <property type="match status" value="1"/>
</dbReference>
<feature type="compositionally biased region" description="Low complexity" evidence="6">
    <location>
        <begin position="730"/>
        <end position="784"/>
    </location>
</feature>
<comment type="subcellular location">
    <subcellularLocation>
        <location evidence="2">Cytoplasm</location>
    </subcellularLocation>
    <subcellularLocation>
        <location evidence="1">Endosome</location>
    </subcellularLocation>
</comment>
<dbReference type="Gene3D" id="1.20.140.50">
    <property type="entry name" value="alix/aip1 like domains"/>
    <property type="match status" value="1"/>
</dbReference>
<dbReference type="InterPro" id="IPR025304">
    <property type="entry name" value="ALIX_V_dom"/>
</dbReference>
<dbReference type="SMART" id="SM01041">
    <property type="entry name" value="BRO1"/>
    <property type="match status" value="1"/>
</dbReference>
<dbReference type="InterPro" id="IPR038499">
    <property type="entry name" value="BRO1_sf"/>
</dbReference>
<organism evidence="8 9">
    <name type="scientific">Entamoeba invadens IP1</name>
    <dbReference type="NCBI Taxonomy" id="370355"/>
    <lineage>
        <taxon>Eukaryota</taxon>
        <taxon>Amoebozoa</taxon>
        <taxon>Evosea</taxon>
        <taxon>Archamoebae</taxon>
        <taxon>Mastigamoebida</taxon>
        <taxon>Entamoebidae</taxon>
        <taxon>Entamoeba</taxon>
    </lineage>
</organism>
<evidence type="ECO:0000256" key="1">
    <source>
        <dbReference type="ARBA" id="ARBA00004177"/>
    </source>
</evidence>
<feature type="domain" description="BRO1" evidence="7">
    <location>
        <begin position="7"/>
        <end position="351"/>
    </location>
</feature>
<dbReference type="OMA" id="VSHAEEM"/>
<dbReference type="Proteomes" id="UP000014680">
    <property type="component" value="Unassembled WGS sequence"/>
</dbReference>
<dbReference type="OrthoDB" id="64867at2759"/>
<dbReference type="InterPro" id="IPR004328">
    <property type="entry name" value="BRO1_dom"/>
</dbReference>
<gene>
    <name evidence="8" type="ORF">EIN_340780</name>
</gene>
<evidence type="ECO:0000256" key="2">
    <source>
        <dbReference type="ARBA" id="ARBA00004496"/>
    </source>
</evidence>
<evidence type="ECO:0000256" key="4">
    <source>
        <dbReference type="ARBA" id="ARBA00022753"/>
    </source>
</evidence>
<evidence type="ECO:0000256" key="6">
    <source>
        <dbReference type="SAM" id="MobiDB-lite"/>
    </source>
</evidence>
<reference evidence="8 9" key="1">
    <citation type="submission" date="2012-10" db="EMBL/GenBank/DDBJ databases">
        <authorList>
            <person name="Zafar N."/>
            <person name="Inman J."/>
            <person name="Hall N."/>
            <person name="Lorenzi H."/>
            <person name="Caler E."/>
        </authorList>
    </citation>
    <scope>NUCLEOTIDE SEQUENCE [LARGE SCALE GENOMIC DNA]</scope>
    <source>
        <strain evidence="8 9">IP1</strain>
    </source>
</reference>
<accession>A0A0A1UDQ9</accession>
<evidence type="ECO:0000256" key="3">
    <source>
        <dbReference type="ARBA" id="ARBA00022490"/>
    </source>
</evidence>
<dbReference type="AlphaFoldDB" id="A0A0A1UDQ9"/>
<keyword evidence="3" id="KW-0963">Cytoplasm</keyword>
<feature type="compositionally biased region" description="Polar residues" evidence="6">
    <location>
        <begin position="714"/>
        <end position="729"/>
    </location>
</feature>
<evidence type="ECO:0000313" key="8">
    <source>
        <dbReference type="EMBL" id="ELP94740.1"/>
    </source>
</evidence>
<proteinExistence type="predicted"/>
<dbReference type="KEGG" id="eiv:EIN_340780"/>
<dbReference type="PROSITE" id="PS51180">
    <property type="entry name" value="BRO1"/>
    <property type="match status" value="1"/>
</dbReference>
<keyword evidence="5" id="KW-0175">Coiled coil</keyword>
<feature type="compositionally biased region" description="Low complexity" evidence="6">
    <location>
        <begin position="663"/>
        <end position="713"/>
    </location>
</feature>
<evidence type="ECO:0000313" key="9">
    <source>
        <dbReference type="Proteomes" id="UP000014680"/>
    </source>
</evidence>
<dbReference type="Pfam" id="PF03097">
    <property type="entry name" value="BRO1"/>
    <property type="match status" value="1"/>
</dbReference>
<dbReference type="GO" id="GO:0043328">
    <property type="term" value="P:protein transport to vacuole involved in ubiquitin-dependent protein catabolic process via the multivesicular body sorting pathway"/>
    <property type="evidence" value="ECO:0007669"/>
    <property type="project" value="TreeGrafter"/>
</dbReference>
<evidence type="ECO:0000256" key="5">
    <source>
        <dbReference type="SAM" id="Coils"/>
    </source>
</evidence>
<dbReference type="GO" id="GO:0005768">
    <property type="term" value="C:endosome"/>
    <property type="evidence" value="ECO:0007669"/>
    <property type="project" value="UniProtKB-SubCell"/>
</dbReference>
<keyword evidence="9" id="KW-1185">Reference proteome</keyword>
<dbReference type="VEuPathDB" id="AmoebaDB:EIN_340780"/>
<feature type="region of interest" description="Disordered" evidence="6">
    <location>
        <begin position="663"/>
        <end position="784"/>
    </location>
</feature>
<sequence>MEHQFMPDFPIVPMRKSDAVDVTFACTQAMNGCLLEKNALSALQSLTSLRKEATSHEFSQSHRDACWKYIEILSQIWSKAQIHLNFVWYDTYLVDDKKPVKYTSSSLDFEKANILYNMACSDMALAASFTKSSSADSLKSAVQIFQQAADAYQKCLDASQISAQNKGDLSPKRLQTLVTMALGCAHLVMHINASTQGKSEAIQLKLAVGAMNQLKPSVEAFKAFYGLGVTYNFISNFVAIKNYAIYCAQSLAAEQCVPKLEYGEQIARLQLAVQALDRAASISYNSASKGALKKMHTELNARLKEATKANNDIYMQSIPDEKALAALPEILAAKPIEMEKLPDIFGSILPANMSSALNEYNSKVGVIMNDTRMVCGTKNSEGEAFCKQVCGNGQIPQDLMNRIAQINSTNVCASISSQLPVVKKMDLETVTLFEKAITSLDSENAEERRLKGQYGYQWVRTPSEQAALNYRKDAEKFRIALKQAQDIDKEIERKYGVINTQMQIAQSAKATPQTNPEEVVKKWKDIEERRRKALNTMEEIYLKNEKDKINVIKGGNGSQAAVLSLLNEFNEPKGQIQQTLFDQDMLIKQNRTTSSIDVAALRNALNSIDEVMKTLEQSFQFHKDAQIKIAEFQRTCNEFQESRQQEAMRMVQQLSNGTIYQQGQQQAQQFTPHQFQIPQQQQQQQYKQYPQQQYQQQSQQQYNPNPYGQQQTQFKTNPYTVDTQQRQNSYAQAPQQNYQQQQPTYGQAPQPYGQQQPQQQYGQYQQPGYQPYQPYGQQGNFPHL</sequence>
<protein>
    <submittedName>
        <fullName evidence="8">pH-response regulator protein palA/RIM20, putative</fullName>
    </submittedName>
</protein>
<dbReference type="GeneID" id="14893744"/>
<dbReference type="RefSeq" id="XP_004261511.1">
    <property type="nucleotide sequence ID" value="XM_004261463.1"/>
</dbReference>
<keyword evidence="4" id="KW-0967">Endosome</keyword>
<name>A0A0A1UDQ9_ENTIV</name>
<evidence type="ECO:0000259" key="7">
    <source>
        <dbReference type="PROSITE" id="PS51180"/>
    </source>
</evidence>